<dbReference type="EMBL" id="AP018827">
    <property type="protein sequence ID" value="BBF80677.1"/>
    <property type="molecule type" value="Genomic_DNA"/>
</dbReference>
<accession>A0A3G9G1U5</accession>
<dbReference type="Proteomes" id="UP000278756">
    <property type="component" value="Chromosome 1"/>
</dbReference>
<dbReference type="PANTHER" id="PTHR36922:SF1">
    <property type="entry name" value="DUF1993 DOMAIN-CONTAINING PROTEIN"/>
    <property type="match status" value="1"/>
</dbReference>
<reference evidence="2" key="2">
    <citation type="journal article" date="2017" name="Plant Physiol. Biochem.">
        <title>Differential oxidative and antioxidative response of duckweed Lemna minor toward plant growth promoting/inhibiting bacteria.</title>
        <authorList>
            <person name="Ishizawa H."/>
            <person name="Kuroda M."/>
            <person name="Morikawa M."/>
            <person name="Ike M."/>
        </authorList>
    </citation>
    <scope>NUCLEOTIDE SEQUENCE [LARGE SCALE GENOMIC DNA]</scope>
    <source>
        <strain evidence="2">M6</strain>
    </source>
</reference>
<dbReference type="OrthoDB" id="338237at2"/>
<name>A0A3G9G1U5_9CAUL</name>
<evidence type="ECO:0000313" key="2">
    <source>
        <dbReference type="Proteomes" id="UP000278756"/>
    </source>
</evidence>
<evidence type="ECO:0000313" key="1">
    <source>
        <dbReference type="EMBL" id="BBF80677.1"/>
    </source>
</evidence>
<reference evidence="2" key="1">
    <citation type="journal article" date="2017" name="Biotechnol. Biofuels">
        <title>Evaluation of environmental bacterial communities as a factor affecting the growth of duckweed Lemna minor.</title>
        <authorList>
            <person name="Ishizawa H."/>
            <person name="Kuroda M."/>
            <person name="Morikawa M."/>
            <person name="Ike M."/>
        </authorList>
    </citation>
    <scope>NUCLEOTIDE SEQUENCE [LARGE SCALE GENOMIC DNA]</scope>
    <source>
        <strain evidence="2">M6</strain>
    </source>
</reference>
<evidence type="ECO:0008006" key="3">
    <source>
        <dbReference type="Google" id="ProtNLM"/>
    </source>
</evidence>
<dbReference type="RefSeq" id="WP_126421156.1">
    <property type="nucleotide sequence ID" value="NZ_AP018827.1"/>
</dbReference>
<dbReference type="SUPFAM" id="SSF109854">
    <property type="entry name" value="DinB/YfiT-like putative metalloenzymes"/>
    <property type="match status" value="1"/>
</dbReference>
<sequence length="173" mass="18983">MTQIPPVSIYSMTVPVLINAMKNLTHILSKAEAFAEAKKIDPSVVIEARLALDMHPLRRQIQSVSDTAKGAVARLTGTEIPSMADTETSFAELKDRLAKTIAYIESVDPALFDGAESRDVVLKLPGREIPFTGYSYVVGFVLPNLFFHVTTAYAILRHYGVELGKTDYLRGGL</sequence>
<protein>
    <recommendedName>
        <fullName evidence="3">DUF1993 domain-containing protein</fullName>
    </recommendedName>
</protein>
<dbReference type="AlphaFoldDB" id="A0A3G9G1U5"/>
<proteinExistence type="predicted"/>
<dbReference type="InterPro" id="IPR034660">
    <property type="entry name" value="DinB/YfiT-like"/>
</dbReference>
<dbReference type="Gene3D" id="1.20.120.450">
    <property type="entry name" value="dinb family like domain"/>
    <property type="match status" value="1"/>
</dbReference>
<dbReference type="PANTHER" id="PTHR36922">
    <property type="entry name" value="BLL2446 PROTEIN"/>
    <property type="match status" value="1"/>
</dbReference>
<organism evidence="1 2">
    <name type="scientific">Asticcacaulis excentricus</name>
    <dbReference type="NCBI Taxonomy" id="78587"/>
    <lineage>
        <taxon>Bacteria</taxon>
        <taxon>Pseudomonadati</taxon>
        <taxon>Pseudomonadota</taxon>
        <taxon>Alphaproteobacteria</taxon>
        <taxon>Caulobacterales</taxon>
        <taxon>Caulobacteraceae</taxon>
        <taxon>Asticcacaulis</taxon>
    </lineage>
</organism>
<dbReference type="Pfam" id="PF09351">
    <property type="entry name" value="DUF1993"/>
    <property type="match status" value="1"/>
</dbReference>
<gene>
    <name evidence="1" type="ORF">EM6_1262</name>
</gene>
<dbReference type="InterPro" id="IPR018531">
    <property type="entry name" value="DUF1993"/>
</dbReference>